<reference evidence="3 4" key="1">
    <citation type="submission" date="2020-08" db="EMBL/GenBank/DDBJ databases">
        <title>Genomic Encyclopedia of Type Strains, Phase IV (KMG-IV): sequencing the most valuable type-strain genomes for metagenomic binning, comparative biology and taxonomic classification.</title>
        <authorList>
            <person name="Goeker M."/>
        </authorList>
    </citation>
    <scope>NUCLEOTIDE SEQUENCE [LARGE SCALE GENOMIC DNA]</scope>
    <source>
        <strain evidence="3 4">DSM 12252</strain>
    </source>
</reference>
<evidence type="ECO:0000259" key="2">
    <source>
        <dbReference type="PROSITE" id="PS51352"/>
    </source>
</evidence>
<dbReference type="InterPro" id="IPR036249">
    <property type="entry name" value="Thioredoxin-like_sf"/>
</dbReference>
<protein>
    <submittedName>
        <fullName evidence="3">Thiol-disulfide isomerase/thioredoxin</fullName>
    </submittedName>
</protein>
<sequence length="1078" mass="118274">MNARPSILALILSALSLGASELHWQNGEWLGGHFVGAEDGHVTWRSPMFSEDFEVRIDALRRINRFKTDSKTDEPFSIHLADGSCLYGSITGLDAKTLRIKSARAGSFQVLRDTIVSIHHLKVPDAPLPALAGTSGWTEPPSPNHSSTSQKLWRMVPGASLQQVGWNRSASLPLQLPEKLEMQIRLRSSVRPEFKIELSAPGAQRMVVETWIDDVVLQGRIFEKLQTLGDNDHRLELTLFWNRTTGLCAVYDSKGRKIFETSKPPVNETRQQPEKKAAAKQPQKEKAEEGGGIFGALLGVVKEAAQARIEAMQQPRETPAADEESPASPGVTLLNKGPDLTLEDLRIRSWDGSLPSDIITSRPQIALTDGRILKASPVRADSDSVTVRGQGGKETRLPWDKVLALELVTESSPFHQAAPPLTEMWFTDGEWINGTLLHVRNEVASFKTTFSEEPVHFKISALHHLDFSGFKSPAEDKTDLASLDKLTISKNSLHGTLDAGGEAQPRWKPVGGLKPVPLVTAGEIEITRAAPAEPAVTSTDALFYLQDGDVLPGKLRAIDSRQIDLDSQFSSIRHLPAERLMAIQFGGESLKLEGFEDPGWQQVRGDSKTVTRKGKDAIDFEPGGSWGHPSFMQVHELSFLLHNNSFSALRLRLFCDGFSTTSPSTNLLFAHMGSEVCFGLESSGNQMDRQFRIRTKAAMPVRIAVAENAVEVFFNGVSARKITLSTKMRSGLGLVLEPFNLWGNGERKVSISSFTARITPGRVAAPVVNSLAREHALTVPRFRKEDPPRHALLAANGDILRGVIEAATADHFAVRSGLENIQVPRDRVKAAVWLVKPFDDINAAFEARDKEQSPPLITHWLLLNNGGRLGLKVTRFAEDSVFGTSPLLGECHVPLPQIHGIRSTTPPDSSAMLALRDWKLKFAPEPVLPESGGQSSPLLNQEAKPFKLPLLSGGDFDLSQEKGKVIVLDFWATWCGPCIKSLPQLIDSMSPFDSKLVRFIGVNQAEDKETVKAFLETRGWTFEVALDAAQRVGQSFGVEGIPHTVVIGPDGRIAYIKTGYESDGAEKIAQAVKKLLKK</sequence>
<dbReference type="SUPFAM" id="SSF52833">
    <property type="entry name" value="Thioredoxin-like"/>
    <property type="match status" value="1"/>
</dbReference>
<comment type="caution">
    <text evidence="3">The sequence shown here is derived from an EMBL/GenBank/DDBJ whole genome shotgun (WGS) entry which is preliminary data.</text>
</comment>
<feature type="domain" description="Thioredoxin" evidence="2">
    <location>
        <begin position="937"/>
        <end position="1077"/>
    </location>
</feature>
<feature type="region of interest" description="Disordered" evidence="1">
    <location>
        <begin position="310"/>
        <end position="336"/>
    </location>
</feature>
<dbReference type="RefSeq" id="WP_184341782.1">
    <property type="nucleotide sequence ID" value="NZ_JACHIG010000008.1"/>
</dbReference>
<keyword evidence="4" id="KW-1185">Reference proteome</keyword>
<dbReference type="PANTHER" id="PTHR42852:SF17">
    <property type="entry name" value="THIOREDOXIN-LIKE PROTEIN HI_1115"/>
    <property type="match status" value="1"/>
</dbReference>
<dbReference type="CDD" id="cd02966">
    <property type="entry name" value="TlpA_like_family"/>
    <property type="match status" value="1"/>
</dbReference>
<dbReference type="AlphaFoldDB" id="A0A7W7YDV4"/>
<dbReference type="Proteomes" id="UP000590740">
    <property type="component" value="Unassembled WGS sequence"/>
</dbReference>
<proteinExistence type="predicted"/>
<organism evidence="3 4">
    <name type="scientific">Prosthecobacter vanneervenii</name>
    <dbReference type="NCBI Taxonomy" id="48466"/>
    <lineage>
        <taxon>Bacteria</taxon>
        <taxon>Pseudomonadati</taxon>
        <taxon>Verrucomicrobiota</taxon>
        <taxon>Verrucomicrobiia</taxon>
        <taxon>Verrucomicrobiales</taxon>
        <taxon>Verrucomicrobiaceae</taxon>
        <taxon>Prosthecobacter</taxon>
    </lineage>
</organism>
<feature type="compositionally biased region" description="Basic and acidic residues" evidence="1">
    <location>
        <begin position="271"/>
        <end position="288"/>
    </location>
</feature>
<keyword evidence="3" id="KW-0413">Isomerase</keyword>
<dbReference type="InterPro" id="IPR013766">
    <property type="entry name" value="Thioredoxin_domain"/>
</dbReference>
<dbReference type="GO" id="GO:0016491">
    <property type="term" value="F:oxidoreductase activity"/>
    <property type="evidence" value="ECO:0007669"/>
    <property type="project" value="InterPro"/>
</dbReference>
<dbReference type="InterPro" id="IPR013740">
    <property type="entry name" value="Redoxin"/>
</dbReference>
<evidence type="ECO:0000256" key="1">
    <source>
        <dbReference type="SAM" id="MobiDB-lite"/>
    </source>
</evidence>
<dbReference type="EMBL" id="JACHIG010000008">
    <property type="protein sequence ID" value="MBB5034212.1"/>
    <property type="molecule type" value="Genomic_DNA"/>
</dbReference>
<evidence type="ECO:0000313" key="3">
    <source>
        <dbReference type="EMBL" id="MBB5034212.1"/>
    </source>
</evidence>
<dbReference type="PANTHER" id="PTHR42852">
    <property type="entry name" value="THIOL:DISULFIDE INTERCHANGE PROTEIN DSBE"/>
    <property type="match status" value="1"/>
</dbReference>
<dbReference type="Gene3D" id="3.40.30.10">
    <property type="entry name" value="Glutaredoxin"/>
    <property type="match status" value="1"/>
</dbReference>
<evidence type="ECO:0000313" key="4">
    <source>
        <dbReference type="Proteomes" id="UP000590740"/>
    </source>
</evidence>
<dbReference type="Pfam" id="PF08534">
    <property type="entry name" value="Redoxin"/>
    <property type="match status" value="1"/>
</dbReference>
<accession>A0A7W7YDV4</accession>
<name>A0A7W7YDV4_9BACT</name>
<feature type="region of interest" description="Disordered" evidence="1">
    <location>
        <begin position="260"/>
        <end position="288"/>
    </location>
</feature>
<dbReference type="PROSITE" id="PS51352">
    <property type="entry name" value="THIOREDOXIN_2"/>
    <property type="match status" value="1"/>
</dbReference>
<dbReference type="InterPro" id="IPR050553">
    <property type="entry name" value="Thioredoxin_ResA/DsbE_sf"/>
</dbReference>
<dbReference type="GO" id="GO:0016853">
    <property type="term" value="F:isomerase activity"/>
    <property type="evidence" value="ECO:0007669"/>
    <property type="project" value="UniProtKB-KW"/>
</dbReference>
<gene>
    <name evidence="3" type="ORF">HNQ65_003803</name>
</gene>